<feature type="region of interest" description="Disordered" evidence="2">
    <location>
        <begin position="460"/>
        <end position="480"/>
    </location>
</feature>
<evidence type="ECO:0000313" key="3">
    <source>
        <dbReference type="EMBL" id="EPE28130.1"/>
    </source>
</evidence>
<name>S3CR29_GLAL2</name>
<keyword evidence="4" id="KW-1185">Reference proteome</keyword>
<dbReference type="EMBL" id="KE145369">
    <property type="protein sequence ID" value="EPE28130.1"/>
    <property type="molecule type" value="Genomic_DNA"/>
</dbReference>
<dbReference type="Proteomes" id="UP000016922">
    <property type="component" value="Unassembled WGS sequence"/>
</dbReference>
<sequence>MPKRHRDSKNYVLKEDEEQFIFDFYPEDGEATGEFGLVVKKARVGGLGGAVEEGGREVGEGRIEVEAVGGMGQGVGGMVEVEQEVEKERFIPGSLADHWNRFEDWRRRSADVGLERATAEERVNCSTQHPQAVGESISSVFTDAYDQAGSVVTAQSTQSDAVGSCLTPARHDLSVALAELDDNLVEDHPKFSRQPRDDDDDVDSDKIFLPQLRNSIMAPDESISTIDHVKSSTKARDERRKLPLPQPIEVDTAEEYLLSAVNAYAKSTTSSISDPTSDSTPEDHLISSIQAHAKASKPTLPVLSMPESHSTPSTTVPRTISCPPPPLPIHHTFSSTTPTSLLPPSPLPPLKRREDFSNDDEWEEYLRQRRIFVSLSIDQRYRDLNLETLVRMQRERRARMTGEERERENERMREEERRTRDIERILERRARMTAEDRERKATMTAEEWLREEVRRMEDYERVKEKRARMTAEEREAVNEKRREDWRLATDEERERVSERKKSRRRDMTVEERRLENERQRVYRAGQREQRRVRRAEARERKEGKMG</sequence>
<feature type="coiled-coil region" evidence="1">
    <location>
        <begin position="398"/>
        <end position="425"/>
    </location>
</feature>
<dbReference type="HOGENOM" id="CLU_498785_0_0_1"/>
<gene>
    <name evidence="3" type="ORF">GLAREA_04921</name>
</gene>
<organism evidence="3 4">
    <name type="scientific">Glarea lozoyensis (strain ATCC 20868 / MF5171)</name>
    <dbReference type="NCBI Taxonomy" id="1116229"/>
    <lineage>
        <taxon>Eukaryota</taxon>
        <taxon>Fungi</taxon>
        <taxon>Dikarya</taxon>
        <taxon>Ascomycota</taxon>
        <taxon>Pezizomycotina</taxon>
        <taxon>Leotiomycetes</taxon>
        <taxon>Helotiales</taxon>
        <taxon>Helotiaceae</taxon>
        <taxon>Glarea</taxon>
    </lineage>
</organism>
<accession>S3CR29</accession>
<keyword evidence="1" id="KW-0175">Coiled coil</keyword>
<evidence type="ECO:0000313" key="4">
    <source>
        <dbReference type="Proteomes" id="UP000016922"/>
    </source>
</evidence>
<feature type="region of interest" description="Disordered" evidence="2">
    <location>
        <begin position="219"/>
        <end position="241"/>
    </location>
</feature>
<feature type="region of interest" description="Disordered" evidence="2">
    <location>
        <begin position="492"/>
        <end position="546"/>
    </location>
</feature>
<evidence type="ECO:0000256" key="2">
    <source>
        <dbReference type="SAM" id="MobiDB-lite"/>
    </source>
</evidence>
<dbReference type="RefSeq" id="XP_008085489.1">
    <property type="nucleotide sequence ID" value="XM_008087298.1"/>
</dbReference>
<dbReference type="AlphaFoldDB" id="S3CR29"/>
<evidence type="ECO:0000256" key="1">
    <source>
        <dbReference type="SAM" id="Coils"/>
    </source>
</evidence>
<dbReference type="KEGG" id="glz:GLAREA_04921"/>
<reference evidence="3 4" key="1">
    <citation type="journal article" date="2013" name="BMC Genomics">
        <title>Genomics-driven discovery of the pneumocandin biosynthetic gene cluster in the fungus Glarea lozoyensis.</title>
        <authorList>
            <person name="Chen L."/>
            <person name="Yue Q."/>
            <person name="Zhang X."/>
            <person name="Xiang M."/>
            <person name="Wang C."/>
            <person name="Li S."/>
            <person name="Che Y."/>
            <person name="Ortiz-Lopez F.J."/>
            <person name="Bills G.F."/>
            <person name="Liu X."/>
            <person name="An Z."/>
        </authorList>
    </citation>
    <scope>NUCLEOTIDE SEQUENCE [LARGE SCALE GENOMIC DNA]</scope>
    <source>
        <strain evidence="4">ATCC 20868 / MF5171</strain>
    </source>
</reference>
<proteinExistence type="predicted"/>
<feature type="compositionally biased region" description="Basic and acidic residues" evidence="2">
    <location>
        <begin position="227"/>
        <end position="241"/>
    </location>
</feature>
<protein>
    <submittedName>
        <fullName evidence="3">Uncharacterized protein</fullName>
    </submittedName>
</protein>
<dbReference type="GeneID" id="19463976"/>